<dbReference type="PROSITE" id="PS01081">
    <property type="entry name" value="HTH_TETR_1"/>
    <property type="match status" value="1"/>
</dbReference>
<dbReference type="PROSITE" id="PS50977">
    <property type="entry name" value="HTH_TETR_2"/>
    <property type="match status" value="1"/>
</dbReference>
<dbReference type="Pfam" id="PF17928">
    <property type="entry name" value="TetR_C_22"/>
    <property type="match status" value="1"/>
</dbReference>
<dbReference type="Pfam" id="PF00440">
    <property type="entry name" value="TetR_N"/>
    <property type="match status" value="1"/>
</dbReference>
<gene>
    <name evidence="5" type="ORF">LV75_001163</name>
</gene>
<evidence type="ECO:0000313" key="5">
    <source>
        <dbReference type="EMBL" id="MCP2268676.1"/>
    </source>
</evidence>
<evidence type="ECO:0000259" key="4">
    <source>
        <dbReference type="PROSITE" id="PS50977"/>
    </source>
</evidence>
<sequence>MARVTVPDTPYRVRRTPTQYRASRQIERILDAAARVVATKGYAATTTADIAKAATVSIGSVYRYFPDKTAVMRAVVERNTRRFQDRVLADRTPVRGWRAGLDRAYAVYVDMCRTEDGFRAISGAGLAAGELEPQDDAKDPLAEAFATLLVRHFAFTDTPALRTTLLQCVTLADVLTRLAFRLARTGHQDTLERTRGIIEQLLAAHEPAAREPAVDGPAVDGPAGHETAAQEPAVPEPATEDRVAVDPVAAEPTTVDPATGDLTAGDPTAGDPTAGDPTAGDSAERESAAC</sequence>
<feature type="domain" description="HTH tetR-type" evidence="4">
    <location>
        <begin position="23"/>
        <end position="83"/>
    </location>
</feature>
<accession>A0ABT1I7S1</accession>
<dbReference type="Proteomes" id="UP001205185">
    <property type="component" value="Unassembled WGS sequence"/>
</dbReference>
<dbReference type="PANTHER" id="PTHR30055">
    <property type="entry name" value="HTH-TYPE TRANSCRIPTIONAL REGULATOR RUTR"/>
    <property type="match status" value="1"/>
</dbReference>
<dbReference type="InterPro" id="IPR023772">
    <property type="entry name" value="DNA-bd_HTH_TetR-type_CS"/>
</dbReference>
<dbReference type="InterPro" id="IPR050109">
    <property type="entry name" value="HTH-type_TetR-like_transc_reg"/>
</dbReference>
<dbReference type="InterPro" id="IPR041674">
    <property type="entry name" value="TetR_C_22"/>
</dbReference>
<dbReference type="InterPro" id="IPR009057">
    <property type="entry name" value="Homeodomain-like_sf"/>
</dbReference>
<name>A0ABT1I7S1_9PSEU</name>
<evidence type="ECO:0000313" key="6">
    <source>
        <dbReference type="Proteomes" id="UP001205185"/>
    </source>
</evidence>
<dbReference type="EMBL" id="JAMTCO010000003">
    <property type="protein sequence ID" value="MCP2268676.1"/>
    <property type="molecule type" value="Genomic_DNA"/>
</dbReference>
<feature type="DNA-binding region" description="H-T-H motif" evidence="2">
    <location>
        <begin position="46"/>
        <end position="65"/>
    </location>
</feature>
<protein>
    <submittedName>
        <fullName evidence="5">Transcriptional regulator, TetR family</fullName>
    </submittedName>
</protein>
<dbReference type="SUPFAM" id="SSF46689">
    <property type="entry name" value="Homeodomain-like"/>
    <property type="match status" value="1"/>
</dbReference>
<dbReference type="InterPro" id="IPR001647">
    <property type="entry name" value="HTH_TetR"/>
</dbReference>
<comment type="caution">
    <text evidence="5">The sequence shown here is derived from an EMBL/GenBank/DDBJ whole genome shotgun (WGS) entry which is preliminary data.</text>
</comment>
<keyword evidence="6" id="KW-1185">Reference proteome</keyword>
<proteinExistence type="predicted"/>
<evidence type="ECO:0000256" key="1">
    <source>
        <dbReference type="ARBA" id="ARBA00023125"/>
    </source>
</evidence>
<dbReference type="PRINTS" id="PR00455">
    <property type="entry name" value="HTHTETR"/>
</dbReference>
<keyword evidence="1 2" id="KW-0238">DNA-binding</keyword>
<feature type="region of interest" description="Disordered" evidence="3">
    <location>
        <begin position="208"/>
        <end position="290"/>
    </location>
</feature>
<evidence type="ECO:0000256" key="2">
    <source>
        <dbReference type="PROSITE-ProRule" id="PRU00335"/>
    </source>
</evidence>
<organism evidence="5 6">
    <name type="scientific">Actinokineospora diospyrosa</name>
    <dbReference type="NCBI Taxonomy" id="103728"/>
    <lineage>
        <taxon>Bacteria</taxon>
        <taxon>Bacillati</taxon>
        <taxon>Actinomycetota</taxon>
        <taxon>Actinomycetes</taxon>
        <taxon>Pseudonocardiales</taxon>
        <taxon>Pseudonocardiaceae</taxon>
        <taxon>Actinokineospora</taxon>
    </lineage>
</organism>
<evidence type="ECO:0000256" key="3">
    <source>
        <dbReference type="SAM" id="MobiDB-lite"/>
    </source>
</evidence>
<dbReference type="Gene3D" id="1.10.357.10">
    <property type="entry name" value="Tetracycline Repressor, domain 2"/>
    <property type="match status" value="1"/>
</dbReference>
<dbReference type="PANTHER" id="PTHR30055:SF226">
    <property type="entry name" value="HTH-TYPE TRANSCRIPTIONAL REGULATOR PKSA"/>
    <property type="match status" value="1"/>
</dbReference>
<reference evidence="5 6" key="1">
    <citation type="submission" date="2022-06" db="EMBL/GenBank/DDBJ databases">
        <title>Genomic Encyclopedia of Archaeal and Bacterial Type Strains, Phase II (KMG-II): from individual species to whole genera.</title>
        <authorList>
            <person name="Goeker M."/>
        </authorList>
    </citation>
    <scope>NUCLEOTIDE SEQUENCE [LARGE SCALE GENOMIC DNA]</scope>
    <source>
        <strain evidence="5 6">DSM 44255</strain>
    </source>
</reference>